<sequence length="128" mass="13499">MTVPHILIVDDDEILASLLQITLEVEGYEVSTAPDGEAALARLAEGGIDLVVLDLVMPKMDGVRFLRVLNEQGEARPPVIVISSTAGNTVSDEFRALGVVAIARKPVEPSWLVQNIAGALGRGAANAE</sequence>
<dbReference type="Proteomes" id="UP001240639">
    <property type="component" value="Unassembled WGS sequence"/>
</dbReference>
<evidence type="ECO:0000313" key="4">
    <source>
        <dbReference type="EMBL" id="MDP4573768.1"/>
    </source>
</evidence>
<dbReference type="EMBL" id="JAVAIM010000001">
    <property type="protein sequence ID" value="MDP4573768.1"/>
    <property type="molecule type" value="Genomic_DNA"/>
</dbReference>
<dbReference type="InterPro" id="IPR001789">
    <property type="entry name" value="Sig_transdc_resp-reg_receiver"/>
</dbReference>
<dbReference type="SMART" id="SM00448">
    <property type="entry name" value="REC"/>
    <property type="match status" value="1"/>
</dbReference>
<evidence type="ECO:0000256" key="1">
    <source>
        <dbReference type="ARBA" id="ARBA00022553"/>
    </source>
</evidence>
<dbReference type="CDD" id="cd17574">
    <property type="entry name" value="REC_OmpR"/>
    <property type="match status" value="1"/>
</dbReference>
<dbReference type="Gene3D" id="3.40.50.2300">
    <property type="match status" value="1"/>
</dbReference>
<dbReference type="PROSITE" id="PS50110">
    <property type="entry name" value="RESPONSE_REGULATORY"/>
    <property type="match status" value="1"/>
</dbReference>
<comment type="caution">
    <text evidence="4">The sequence shown here is derived from an EMBL/GenBank/DDBJ whole genome shotgun (WGS) entry which is preliminary data.</text>
</comment>
<keyword evidence="5" id="KW-1185">Reference proteome</keyword>
<dbReference type="Pfam" id="PF00072">
    <property type="entry name" value="Response_reg"/>
    <property type="match status" value="1"/>
</dbReference>
<accession>A0ABT9HM18</accession>
<proteinExistence type="predicted"/>
<gene>
    <name evidence="4" type="ORF">Q9K02_01275</name>
</gene>
<dbReference type="SUPFAM" id="SSF52172">
    <property type="entry name" value="CheY-like"/>
    <property type="match status" value="1"/>
</dbReference>
<reference evidence="4 5" key="1">
    <citation type="submission" date="2023-08" db="EMBL/GenBank/DDBJ databases">
        <title>genomic of G39.</title>
        <authorList>
            <person name="Wang Y."/>
        </authorList>
    </citation>
    <scope>NUCLEOTIDE SEQUENCE [LARGE SCALE GENOMIC DNA]</scope>
    <source>
        <strain evidence="4 5">G39</strain>
    </source>
</reference>
<dbReference type="PANTHER" id="PTHR44591:SF3">
    <property type="entry name" value="RESPONSE REGULATORY DOMAIN-CONTAINING PROTEIN"/>
    <property type="match status" value="1"/>
</dbReference>
<protein>
    <submittedName>
        <fullName evidence="4">Response regulator</fullName>
    </submittedName>
</protein>
<dbReference type="PANTHER" id="PTHR44591">
    <property type="entry name" value="STRESS RESPONSE REGULATOR PROTEIN 1"/>
    <property type="match status" value="1"/>
</dbReference>
<dbReference type="RefSeq" id="WP_305931244.1">
    <property type="nucleotide sequence ID" value="NZ_JAVAIM010000001.1"/>
</dbReference>
<keyword evidence="1 2" id="KW-0597">Phosphoprotein</keyword>
<organism evidence="4 5">
    <name type="scientific">Qipengyuania profundimaris</name>
    <dbReference type="NCBI Taxonomy" id="3067652"/>
    <lineage>
        <taxon>Bacteria</taxon>
        <taxon>Pseudomonadati</taxon>
        <taxon>Pseudomonadota</taxon>
        <taxon>Alphaproteobacteria</taxon>
        <taxon>Sphingomonadales</taxon>
        <taxon>Erythrobacteraceae</taxon>
        <taxon>Qipengyuania</taxon>
    </lineage>
</organism>
<feature type="modified residue" description="4-aspartylphosphate" evidence="2">
    <location>
        <position position="54"/>
    </location>
</feature>
<evidence type="ECO:0000259" key="3">
    <source>
        <dbReference type="PROSITE" id="PS50110"/>
    </source>
</evidence>
<dbReference type="InterPro" id="IPR050595">
    <property type="entry name" value="Bact_response_regulator"/>
</dbReference>
<name>A0ABT9HM18_9SPHN</name>
<feature type="domain" description="Response regulatory" evidence="3">
    <location>
        <begin position="5"/>
        <end position="120"/>
    </location>
</feature>
<dbReference type="InterPro" id="IPR011006">
    <property type="entry name" value="CheY-like_superfamily"/>
</dbReference>
<evidence type="ECO:0000256" key="2">
    <source>
        <dbReference type="PROSITE-ProRule" id="PRU00169"/>
    </source>
</evidence>
<evidence type="ECO:0000313" key="5">
    <source>
        <dbReference type="Proteomes" id="UP001240639"/>
    </source>
</evidence>